<dbReference type="Gene3D" id="3.40.50.10490">
    <property type="entry name" value="Glucose-6-phosphate isomerase like protein, domain 1"/>
    <property type="match status" value="1"/>
</dbReference>
<proteinExistence type="inferred from homology"/>
<dbReference type="GO" id="GO:1901135">
    <property type="term" value="P:carbohydrate derivative metabolic process"/>
    <property type="evidence" value="ECO:0007669"/>
    <property type="project" value="InterPro"/>
</dbReference>
<evidence type="ECO:0000259" key="2">
    <source>
        <dbReference type="PROSITE" id="PS51464"/>
    </source>
</evidence>
<dbReference type="HOGENOM" id="CLU_089975_0_0_9"/>
<dbReference type="Pfam" id="PF13580">
    <property type="entry name" value="SIS_2"/>
    <property type="match status" value="1"/>
</dbReference>
<dbReference type="HAMAP" id="MF_01240">
    <property type="entry name" value="UPF0309"/>
    <property type="match status" value="1"/>
</dbReference>
<name>L0K669_HALHC</name>
<dbReference type="InterPro" id="IPR001347">
    <property type="entry name" value="SIS_dom"/>
</dbReference>
<dbReference type="SUPFAM" id="SSF53697">
    <property type="entry name" value="SIS domain"/>
    <property type="match status" value="1"/>
</dbReference>
<dbReference type="CDD" id="cd05013">
    <property type="entry name" value="SIS_RpiR"/>
    <property type="match status" value="1"/>
</dbReference>
<dbReference type="RefSeq" id="WP_015326487.1">
    <property type="nucleotide sequence ID" value="NC_019978.1"/>
</dbReference>
<dbReference type="EMBL" id="CP003359">
    <property type="protein sequence ID" value="AGB40762.1"/>
    <property type="molecule type" value="Genomic_DNA"/>
</dbReference>
<comment type="similarity">
    <text evidence="1">Belongs to the UPF0309 family.</text>
</comment>
<dbReference type="NCBIfam" id="NF002805">
    <property type="entry name" value="PRK02947.1"/>
    <property type="match status" value="1"/>
</dbReference>
<gene>
    <name evidence="3" type="ordered locus">Halha_0791</name>
</gene>
<dbReference type="PANTHER" id="PTHR30390:SF7">
    <property type="entry name" value="PHOSPHOHEPTOSE ISOMERASE"/>
    <property type="match status" value="1"/>
</dbReference>
<dbReference type="InterPro" id="IPR022951">
    <property type="entry name" value="UPF0309"/>
</dbReference>
<dbReference type="InterPro" id="IPR046348">
    <property type="entry name" value="SIS_dom_sf"/>
</dbReference>
<evidence type="ECO:0000256" key="1">
    <source>
        <dbReference type="HAMAP-Rule" id="MF_01240"/>
    </source>
</evidence>
<dbReference type="GO" id="GO:0016853">
    <property type="term" value="F:isomerase activity"/>
    <property type="evidence" value="ECO:0007669"/>
    <property type="project" value="UniProtKB-KW"/>
</dbReference>
<dbReference type="PANTHER" id="PTHR30390">
    <property type="entry name" value="SEDOHEPTULOSE 7-PHOSPHATE ISOMERASE / DNAA INITIATOR-ASSOCIATING FACTOR FOR REPLICATION INITIATION"/>
    <property type="match status" value="1"/>
</dbReference>
<keyword evidence="3" id="KW-0413">Isomerase</keyword>
<sequence>MSAINYINSITKIINEIESNQIKKIEEISKKFVNTIQNDGIIHVFGCGHSHMLAEEVFYRAGGLAVMNPILDSSIMLDEGAIRSTEMEKMEGIGEVILDNYNIKSNDLLIVVSTSGRNPVPVEVALKAKKKGLEIIGITSLEYSKASESRHHSGKRLFEVVDLVIDNEAPFGDAVLEFEETKAVPVSTISGALIINSIIAESLTLMEKKKMELPVYRSGNIDGADEKNHKLVEKYGGRIKHL</sequence>
<evidence type="ECO:0000313" key="3">
    <source>
        <dbReference type="EMBL" id="AGB40762.1"/>
    </source>
</evidence>
<dbReference type="AlphaFoldDB" id="L0K669"/>
<dbReference type="GO" id="GO:0097367">
    <property type="term" value="F:carbohydrate derivative binding"/>
    <property type="evidence" value="ECO:0007669"/>
    <property type="project" value="InterPro"/>
</dbReference>
<feature type="domain" description="SIS" evidence="2">
    <location>
        <begin position="32"/>
        <end position="208"/>
    </location>
</feature>
<dbReference type="eggNOG" id="COG4821">
    <property type="taxonomic scope" value="Bacteria"/>
</dbReference>
<dbReference type="PROSITE" id="PS51464">
    <property type="entry name" value="SIS"/>
    <property type="match status" value="1"/>
</dbReference>
<dbReference type="KEGG" id="hhl:Halha_0791"/>
<dbReference type="InterPro" id="IPR035472">
    <property type="entry name" value="RpiR-like_SIS"/>
</dbReference>
<dbReference type="Proteomes" id="UP000010880">
    <property type="component" value="Chromosome"/>
</dbReference>
<dbReference type="PATRIC" id="fig|748449.3.peg.751"/>
<keyword evidence="4" id="KW-1185">Reference proteome</keyword>
<reference evidence="4" key="1">
    <citation type="submission" date="2012-02" db="EMBL/GenBank/DDBJ databases">
        <title>The complete genome of Halobacteroides halobius DSM 5150.</title>
        <authorList>
            <person name="Lucas S."/>
            <person name="Copeland A."/>
            <person name="Lapidus A."/>
            <person name="Glavina del Rio T."/>
            <person name="Dalin E."/>
            <person name="Tice H."/>
            <person name="Bruce D."/>
            <person name="Goodwin L."/>
            <person name="Pitluck S."/>
            <person name="Peters L."/>
            <person name="Mikhailova N."/>
            <person name="Gu W."/>
            <person name="Kyrpides N."/>
            <person name="Mavromatis K."/>
            <person name="Ivanova N."/>
            <person name="Brettin T."/>
            <person name="Detter J.C."/>
            <person name="Han C."/>
            <person name="Larimer F."/>
            <person name="Land M."/>
            <person name="Hauser L."/>
            <person name="Markowitz V."/>
            <person name="Cheng J.-F."/>
            <person name="Hugenholtz P."/>
            <person name="Woyke T."/>
            <person name="Wu D."/>
            <person name="Tindall B."/>
            <person name="Pomrenke H."/>
            <person name="Brambilla E."/>
            <person name="Klenk H.-P."/>
            <person name="Eisen J.A."/>
        </authorList>
    </citation>
    <scope>NUCLEOTIDE SEQUENCE [LARGE SCALE GENOMIC DNA]</scope>
    <source>
        <strain evidence="4">ATCC 35273 / DSM 5150 / MD-1</strain>
    </source>
</reference>
<dbReference type="OrthoDB" id="9805185at2"/>
<evidence type="ECO:0000313" key="4">
    <source>
        <dbReference type="Proteomes" id="UP000010880"/>
    </source>
</evidence>
<organism evidence="3 4">
    <name type="scientific">Halobacteroides halobius (strain ATCC 35273 / DSM 5150 / MD-1)</name>
    <dbReference type="NCBI Taxonomy" id="748449"/>
    <lineage>
        <taxon>Bacteria</taxon>
        <taxon>Bacillati</taxon>
        <taxon>Bacillota</taxon>
        <taxon>Clostridia</taxon>
        <taxon>Halanaerobiales</taxon>
        <taxon>Halobacteroidaceae</taxon>
        <taxon>Halobacteroides</taxon>
    </lineage>
</organism>
<dbReference type="InterPro" id="IPR050099">
    <property type="entry name" value="SIS_GmhA/DiaA_subfam"/>
</dbReference>
<accession>L0K669</accession>
<protein>
    <recommendedName>
        <fullName evidence="1">UPF0309 protein Halha_0791</fullName>
    </recommendedName>
</protein>
<dbReference type="STRING" id="748449.Halha_0791"/>